<evidence type="ECO:0000256" key="1">
    <source>
        <dbReference type="ARBA" id="ARBA00005607"/>
    </source>
</evidence>
<dbReference type="GO" id="GO:0005737">
    <property type="term" value="C:cytoplasm"/>
    <property type="evidence" value="ECO:0007669"/>
    <property type="project" value="TreeGrafter"/>
</dbReference>
<dbReference type="InterPro" id="IPR039742">
    <property type="entry name" value="Shq1"/>
</dbReference>
<dbReference type="PANTHER" id="PTHR12967:SF0">
    <property type="entry name" value="PROTEIN SHQ1 HOMOLOG"/>
    <property type="match status" value="1"/>
</dbReference>
<dbReference type="InterPro" id="IPR008978">
    <property type="entry name" value="HSP20-like_chaperone"/>
</dbReference>
<feature type="compositionally biased region" description="Low complexity" evidence="2">
    <location>
        <begin position="204"/>
        <end position="216"/>
    </location>
</feature>
<protein>
    <submittedName>
        <fullName evidence="5">Uncharacterized protein</fullName>
    </submittedName>
</protein>
<dbReference type="InterPro" id="IPR048696">
    <property type="entry name" value="SHQ1-like_CS"/>
</dbReference>
<dbReference type="GO" id="GO:0051082">
    <property type="term" value="F:unfolded protein binding"/>
    <property type="evidence" value="ECO:0007669"/>
    <property type="project" value="TreeGrafter"/>
</dbReference>
<dbReference type="OrthoDB" id="73639at2759"/>
<evidence type="ECO:0000313" key="6">
    <source>
        <dbReference type="Proteomes" id="UP000246740"/>
    </source>
</evidence>
<comment type="similarity">
    <text evidence="1">Belongs to the SHQ1 family.</text>
</comment>
<dbReference type="Gene3D" id="2.60.40.790">
    <property type="match status" value="1"/>
</dbReference>
<sequence length="545" mass="59275">MDGFQIPDYVLSQDDAHVYIDISCTAGPVGSSSTKPALAVEDRIFGFRLDSFYLPLVLPHPVHAPIETPTASQTTATETATESSIHFRVRLPKHNKGQVFQDLDLLQPQILPDDQLQTAINDAQLNRGFFATPPNSGNQPVSSTDYQNAVTTTTTTTTSSSLLQDTGSGAEIDEAARSLLHRVLQNQNLTTVTDDDGGEAQLYPSSSSSSSIPPSSVAASTAQPHAEFGYGPGGVLSSPLIPPGCVDARGILEVVDPTAVSPAQRMAIAESQEHQHWDEGIYMDNFLDQEGEIEHLLQFQPFFSTTTATQKDGLEDGQGKEEEEEEEECSAGMDVDTACLLVELLFGLSYDERTNLGDPTVESGWTIAKLSRCLSASCTYSFLSPPVQGQGQVSMQAQPHPLETLETTLPQVVRACLRRSLSYPLYRHWQLSIQCLHDVISLLTLSRRMESGKGKSGIKLQLRCIHDRLNAANDAILSRLAALYIPWLLNHIPSHCQLVALANQLQHILDTETINKQTVGGEAWDLEVLELAARQALDDGDGGFV</sequence>
<dbReference type="AlphaFoldDB" id="A0A317XUY9"/>
<evidence type="ECO:0000259" key="4">
    <source>
        <dbReference type="Pfam" id="PF21413"/>
    </source>
</evidence>
<dbReference type="InterPro" id="IPR007009">
    <property type="entry name" value="Shq1_C"/>
</dbReference>
<evidence type="ECO:0000259" key="3">
    <source>
        <dbReference type="Pfam" id="PF04925"/>
    </source>
</evidence>
<dbReference type="Pfam" id="PF04925">
    <property type="entry name" value="SHQ1"/>
    <property type="match status" value="1"/>
</dbReference>
<dbReference type="Pfam" id="PF21413">
    <property type="entry name" value="SHQ1-like_CS"/>
    <property type="match status" value="1"/>
</dbReference>
<accession>A0A317XUY9</accession>
<evidence type="ECO:0000313" key="5">
    <source>
        <dbReference type="EMBL" id="PWZ01189.1"/>
    </source>
</evidence>
<feature type="domain" description="Shq1 C-terminal" evidence="3">
    <location>
        <begin position="336"/>
        <end position="449"/>
    </location>
</feature>
<dbReference type="EMBL" id="KZ819191">
    <property type="protein sequence ID" value="PWZ01189.1"/>
    <property type="molecule type" value="Genomic_DNA"/>
</dbReference>
<proteinExistence type="inferred from homology"/>
<dbReference type="InParanoid" id="A0A317XUY9"/>
<feature type="compositionally biased region" description="Polar residues" evidence="2">
    <location>
        <begin position="133"/>
        <end position="150"/>
    </location>
</feature>
<reference evidence="5 6" key="1">
    <citation type="journal article" date="2018" name="Mol. Biol. Evol.">
        <title>Broad Genomic Sampling Reveals a Smut Pathogenic Ancestry of the Fungal Clade Ustilaginomycotina.</title>
        <authorList>
            <person name="Kijpornyongpan T."/>
            <person name="Mondo S.J."/>
            <person name="Barry K."/>
            <person name="Sandor L."/>
            <person name="Lee J."/>
            <person name="Lipzen A."/>
            <person name="Pangilinan J."/>
            <person name="LaButti K."/>
            <person name="Hainaut M."/>
            <person name="Henrissat B."/>
            <person name="Grigoriev I.V."/>
            <person name="Spatafora J.W."/>
            <person name="Aime M.C."/>
        </authorList>
    </citation>
    <scope>NUCLEOTIDE SEQUENCE [LARGE SCALE GENOMIC DNA]</scope>
    <source>
        <strain evidence="5 6">MCA 3645</strain>
    </source>
</reference>
<organism evidence="5 6">
    <name type="scientific">Testicularia cyperi</name>
    <dbReference type="NCBI Taxonomy" id="1882483"/>
    <lineage>
        <taxon>Eukaryota</taxon>
        <taxon>Fungi</taxon>
        <taxon>Dikarya</taxon>
        <taxon>Basidiomycota</taxon>
        <taxon>Ustilaginomycotina</taxon>
        <taxon>Ustilaginomycetes</taxon>
        <taxon>Ustilaginales</taxon>
        <taxon>Anthracoideaceae</taxon>
        <taxon>Testicularia</taxon>
    </lineage>
</organism>
<feature type="region of interest" description="Disordered" evidence="2">
    <location>
        <begin position="309"/>
        <end position="330"/>
    </location>
</feature>
<dbReference type="Proteomes" id="UP000246740">
    <property type="component" value="Unassembled WGS sequence"/>
</dbReference>
<feature type="compositionally biased region" description="Low complexity" evidence="2">
    <location>
        <begin position="151"/>
        <end position="161"/>
    </location>
</feature>
<dbReference type="GO" id="GO:0000493">
    <property type="term" value="P:box H/ACA snoRNP assembly"/>
    <property type="evidence" value="ECO:0007669"/>
    <property type="project" value="InterPro"/>
</dbReference>
<dbReference type="PANTHER" id="PTHR12967">
    <property type="entry name" value="PROTEIN SHQ1 HOMOLOG"/>
    <property type="match status" value="1"/>
</dbReference>
<name>A0A317XUY9_9BASI</name>
<evidence type="ECO:0000256" key="2">
    <source>
        <dbReference type="SAM" id="MobiDB-lite"/>
    </source>
</evidence>
<dbReference type="FunCoup" id="A0A317XUY9">
    <property type="interactions" value="531"/>
</dbReference>
<dbReference type="GO" id="GO:0005654">
    <property type="term" value="C:nucleoplasm"/>
    <property type="evidence" value="ECO:0007669"/>
    <property type="project" value="TreeGrafter"/>
</dbReference>
<feature type="region of interest" description="Disordered" evidence="2">
    <location>
        <begin position="191"/>
        <end position="220"/>
    </location>
</feature>
<keyword evidence="6" id="KW-1185">Reference proteome</keyword>
<gene>
    <name evidence="5" type="ORF">BCV70DRAFT_199551</name>
</gene>
<feature type="region of interest" description="Disordered" evidence="2">
    <location>
        <begin position="127"/>
        <end position="166"/>
    </location>
</feature>
<feature type="domain" description="SHQ1-like CS" evidence="4">
    <location>
        <begin position="7"/>
        <end position="107"/>
    </location>
</feature>
<dbReference type="STRING" id="1882483.A0A317XUY9"/>